<feature type="transmembrane region" description="Helical" evidence="6">
    <location>
        <begin position="37"/>
        <end position="56"/>
    </location>
</feature>
<gene>
    <name evidence="7" type="ORF">AB1207_06290</name>
</gene>
<dbReference type="PANTHER" id="PTHR30028:SF0">
    <property type="entry name" value="PROTEIN ALUMINUM SENSITIVE 3"/>
    <property type="match status" value="1"/>
</dbReference>
<reference evidence="7 8" key="1">
    <citation type="submission" date="2024-07" db="EMBL/GenBank/DDBJ databases">
        <authorList>
            <person name="Thanompreechachai J."/>
            <person name="Duangmal K."/>
        </authorList>
    </citation>
    <scope>NUCLEOTIDE SEQUENCE [LARGE SCALE GENOMIC DNA]</scope>
    <source>
        <strain evidence="7 8">KCTC 19886</strain>
    </source>
</reference>
<evidence type="ECO:0000256" key="4">
    <source>
        <dbReference type="ARBA" id="ARBA00022989"/>
    </source>
</evidence>
<evidence type="ECO:0000256" key="6">
    <source>
        <dbReference type="SAM" id="Phobius"/>
    </source>
</evidence>
<dbReference type="Pfam" id="PF03649">
    <property type="entry name" value="UPF0014"/>
    <property type="match status" value="1"/>
</dbReference>
<evidence type="ECO:0000256" key="3">
    <source>
        <dbReference type="ARBA" id="ARBA00022692"/>
    </source>
</evidence>
<evidence type="ECO:0000256" key="1">
    <source>
        <dbReference type="ARBA" id="ARBA00004141"/>
    </source>
</evidence>
<comment type="caution">
    <text evidence="7">The sequence shown here is derived from an EMBL/GenBank/DDBJ whole genome shotgun (WGS) entry which is preliminary data.</text>
</comment>
<dbReference type="InterPro" id="IPR005226">
    <property type="entry name" value="UPF0014_fam"/>
</dbReference>
<evidence type="ECO:0000256" key="5">
    <source>
        <dbReference type="ARBA" id="ARBA00023136"/>
    </source>
</evidence>
<organism evidence="7 8">
    <name type="scientific">Kineococcus endophyticus</name>
    <dbReference type="NCBI Taxonomy" id="1181883"/>
    <lineage>
        <taxon>Bacteria</taxon>
        <taxon>Bacillati</taxon>
        <taxon>Actinomycetota</taxon>
        <taxon>Actinomycetes</taxon>
        <taxon>Kineosporiales</taxon>
        <taxon>Kineosporiaceae</taxon>
        <taxon>Kineococcus</taxon>
    </lineage>
</organism>
<evidence type="ECO:0000313" key="7">
    <source>
        <dbReference type="EMBL" id="MEW9264348.1"/>
    </source>
</evidence>
<feature type="transmembrane region" description="Helical" evidence="6">
    <location>
        <begin position="94"/>
        <end position="116"/>
    </location>
</feature>
<keyword evidence="3 6" id="KW-0812">Transmembrane</keyword>
<accession>A0ABV3P415</accession>
<feature type="transmembrane region" description="Helical" evidence="6">
    <location>
        <begin position="192"/>
        <end position="212"/>
    </location>
</feature>
<sequence>MDRSVVPVALAVVLLAGVAVGVGALGGIRQGRDVVTAVLRAVVQIVVVGLVLGLVLRTPALAPFYLALALGVASWTSARRLGSGGVGVRRVWPVTVLAIGAGAGSAAGIVFAVGALPPHVLQVVPFTAQLIGGSMTATTLAGRRMLDDVDAGWHEVEGWLAIGARTAQAVAPLGRTAAARALAPALDQTRTVGLVTLPGAFVGLLLGGASPWEAARVQLLVLVGLLAAETVAVVVVTRGIGGFLQGRPGARNPSGSP</sequence>
<feature type="transmembrane region" description="Helical" evidence="6">
    <location>
        <begin position="62"/>
        <end position="82"/>
    </location>
</feature>
<feature type="transmembrane region" description="Helical" evidence="6">
    <location>
        <begin position="6"/>
        <end position="25"/>
    </location>
</feature>
<dbReference type="Proteomes" id="UP001555826">
    <property type="component" value="Unassembled WGS sequence"/>
</dbReference>
<proteinExistence type="inferred from homology"/>
<evidence type="ECO:0000256" key="2">
    <source>
        <dbReference type="ARBA" id="ARBA00005268"/>
    </source>
</evidence>
<keyword evidence="5 6" id="KW-0472">Membrane</keyword>
<name>A0ABV3P415_9ACTN</name>
<dbReference type="RefSeq" id="WP_367637019.1">
    <property type="nucleotide sequence ID" value="NZ_JBFNQN010000004.1"/>
</dbReference>
<comment type="subcellular location">
    <subcellularLocation>
        <location evidence="1">Membrane</location>
        <topology evidence="1">Multi-pass membrane protein</topology>
    </subcellularLocation>
</comment>
<dbReference type="EMBL" id="JBFNQN010000004">
    <property type="protein sequence ID" value="MEW9264348.1"/>
    <property type="molecule type" value="Genomic_DNA"/>
</dbReference>
<dbReference type="PANTHER" id="PTHR30028">
    <property type="entry name" value="UPF0014 INNER MEMBRANE PROTEIN YBBM-RELATED"/>
    <property type="match status" value="1"/>
</dbReference>
<comment type="similarity">
    <text evidence="2">Belongs to the UPF0014 family.</text>
</comment>
<keyword evidence="4 6" id="KW-1133">Transmembrane helix</keyword>
<protein>
    <submittedName>
        <fullName evidence="7">ABC transporter permease</fullName>
    </submittedName>
</protein>
<keyword evidence="8" id="KW-1185">Reference proteome</keyword>
<feature type="transmembrane region" description="Helical" evidence="6">
    <location>
        <begin position="219"/>
        <end position="240"/>
    </location>
</feature>
<evidence type="ECO:0000313" key="8">
    <source>
        <dbReference type="Proteomes" id="UP001555826"/>
    </source>
</evidence>